<proteinExistence type="predicted"/>
<keyword evidence="1" id="KW-0732">Signal</keyword>
<accession>A0A914YJD0</accession>
<reference evidence="3" key="1">
    <citation type="submission" date="2022-11" db="UniProtKB">
        <authorList>
            <consortium name="WormBaseParasite"/>
        </authorList>
    </citation>
    <scope>IDENTIFICATION</scope>
</reference>
<organism evidence="2 3">
    <name type="scientific">Panagrolaimus superbus</name>
    <dbReference type="NCBI Taxonomy" id="310955"/>
    <lineage>
        <taxon>Eukaryota</taxon>
        <taxon>Metazoa</taxon>
        <taxon>Ecdysozoa</taxon>
        <taxon>Nematoda</taxon>
        <taxon>Chromadorea</taxon>
        <taxon>Rhabditida</taxon>
        <taxon>Tylenchina</taxon>
        <taxon>Panagrolaimomorpha</taxon>
        <taxon>Panagrolaimoidea</taxon>
        <taxon>Panagrolaimidae</taxon>
        <taxon>Panagrolaimus</taxon>
    </lineage>
</organism>
<dbReference type="WBParaSite" id="PSU_v2.g17422.t1">
    <property type="protein sequence ID" value="PSU_v2.g17422.t1"/>
    <property type="gene ID" value="PSU_v2.g17422"/>
</dbReference>
<evidence type="ECO:0000313" key="2">
    <source>
        <dbReference type="Proteomes" id="UP000887577"/>
    </source>
</evidence>
<evidence type="ECO:0000256" key="1">
    <source>
        <dbReference type="SAM" id="SignalP"/>
    </source>
</evidence>
<evidence type="ECO:0000313" key="3">
    <source>
        <dbReference type="WBParaSite" id="PSU_v2.g17422.t1"/>
    </source>
</evidence>
<protein>
    <submittedName>
        <fullName evidence="3">Transmembrane protein</fullName>
    </submittedName>
</protein>
<name>A0A914YJD0_9BILA</name>
<feature type="chain" id="PRO_5037388441" evidence="1">
    <location>
        <begin position="20"/>
        <end position="256"/>
    </location>
</feature>
<keyword evidence="2" id="KW-1185">Reference proteome</keyword>
<sequence>MFRQLIILFIFFLITDLKSVQNTTLIYDLMLKSNGNQTIENDTTLAIFDEIFLSTNLMPISTLSSLPSQPIIVSGSTKEIPINTSISNEMPWSAAMENTCLAAYNSCFSQWSAKIYNESSIALFCDYSFYEGNTCMNEKTANITFKPSDDSKPFYSFLECSRMISKNNSNVKSLQQLSWNFLSYCISNSPTNTSNPECFKHVKQNCSNPLSSKCTTVCINYIFDEADYSYYESDDSDSSSSKIMFSTLTLLITFLF</sequence>
<dbReference type="AlphaFoldDB" id="A0A914YJD0"/>
<feature type="signal peptide" evidence="1">
    <location>
        <begin position="1"/>
        <end position="19"/>
    </location>
</feature>
<dbReference type="Proteomes" id="UP000887577">
    <property type="component" value="Unplaced"/>
</dbReference>